<dbReference type="GO" id="GO:0005694">
    <property type="term" value="C:chromosome"/>
    <property type="evidence" value="ECO:0007669"/>
    <property type="project" value="TreeGrafter"/>
</dbReference>
<evidence type="ECO:0000313" key="8">
    <source>
        <dbReference type="Proteomes" id="UP000053558"/>
    </source>
</evidence>
<sequence>MSNEDTPSDHSREVLSSKRAQTANYSSEDTRKLLSKTCEDRTGHTPHPWQLDCAEAFFLGLDCTVIAGTGAGKTLPFAMPTMVRQDRQVTLVISPLNALEYDQARRFKEMGLSATVVNGDTYTAKLHQELENLEHQFIFTSPEMAFSPSLFNSLLTTRTFQENLAGAIVDEAHCIPDWGSTFRPAYGQVEG</sequence>
<evidence type="ECO:0000259" key="6">
    <source>
        <dbReference type="PROSITE" id="PS51192"/>
    </source>
</evidence>
<dbReference type="Pfam" id="PF00270">
    <property type="entry name" value="DEAD"/>
    <property type="match status" value="1"/>
</dbReference>
<reference evidence="8" key="1">
    <citation type="journal article" date="2012" name="Science">
        <title>The Paleozoic origin of enzymatic lignin decomposition reconstructed from 31 fungal genomes.</title>
        <authorList>
            <person name="Floudas D."/>
            <person name="Binder M."/>
            <person name="Riley R."/>
            <person name="Barry K."/>
            <person name="Blanchette R.A."/>
            <person name="Henrissat B."/>
            <person name="Martinez A.T."/>
            <person name="Otillar R."/>
            <person name="Spatafora J.W."/>
            <person name="Yadav J.S."/>
            <person name="Aerts A."/>
            <person name="Benoit I."/>
            <person name="Boyd A."/>
            <person name="Carlson A."/>
            <person name="Copeland A."/>
            <person name="Coutinho P.M."/>
            <person name="de Vries R.P."/>
            <person name="Ferreira P."/>
            <person name="Findley K."/>
            <person name="Foster B."/>
            <person name="Gaskell J."/>
            <person name="Glotzer D."/>
            <person name="Gorecki P."/>
            <person name="Heitman J."/>
            <person name="Hesse C."/>
            <person name="Hori C."/>
            <person name="Igarashi K."/>
            <person name="Jurgens J.A."/>
            <person name="Kallen N."/>
            <person name="Kersten P."/>
            <person name="Kohler A."/>
            <person name="Kuees U."/>
            <person name="Kumar T.K.A."/>
            <person name="Kuo A."/>
            <person name="LaButti K."/>
            <person name="Larrondo L.F."/>
            <person name="Lindquist E."/>
            <person name="Ling A."/>
            <person name="Lombard V."/>
            <person name="Lucas S."/>
            <person name="Lundell T."/>
            <person name="Martin R."/>
            <person name="McLaughlin D.J."/>
            <person name="Morgenstern I."/>
            <person name="Morin E."/>
            <person name="Murat C."/>
            <person name="Nagy L.G."/>
            <person name="Nolan M."/>
            <person name="Ohm R.A."/>
            <person name="Patyshakuliyeva A."/>
            <person name="Rokas A."/>
            <person name="Ruiz-Duenas F.J."/>
            <person name="Sabat G."/>
            <person name="Salamov A."/>
            <person name="Samejima M."/>
            <person name="Schmutz J."/>
            <person name="Slot J.C."/>
            <person name="St John F."/>
            <person name="Stenlid J."/>
            <person name="Sun H."/>
            <person name="Sun S."/>
            <person name="Syed K."/>
            <person name="Tsang A."/>
            <person name="Wiebenga A."/>
            <person name="Young D."/>
            <person name="Pisabarro A."/>
            <person name="Eastwood D.C."/>
            <person name="Martin F."/>
            <person name="Cullen D."/>
            <person name="Grigoriev I.V."/>
            <person name="Hibbett D.S."/>
        </authorList>
    </citation>
    <scope>NUCLEOTIDE SEQUENCE [LARGE SCALE GENOMIC DNA]</scope>
    <source>
        <strain evidence="8">RWD-64-598 SS2</strain>
    </source>
</reference>
<dbReference type="InterPro" id="IPR027417">
    <property type="entry name" value="P-loop_NTPase"/>
</dbReference>
<feature type="region of interest" description="Disordered" evidence="5">
    <location>
        <begin position="1"/>
        <end position="30"/>
    </location>
</feature>
<dbReference type="GO" id="GO:0009378">
    <property type="term" value="F:four-way junction helicase activity"/>
    <property type="evidence" value="ECO:0007669"/>
    <property type="project" value="TreeGrafter"/>
</dbReference>
<dbReference type="KEGG" id="cput:CONPUDRAFT_89435"/>
<dbReference type="GO" id="GO:0005524">
    <property type="term" value="F:ATP binding"/>
    <property type="evidence" value="ECO:0007669"/>
    <property type="project" value="InterPro"/>
</dbReference>
<dbReference type="GO" id="GO:0000724">
    <property type="term" value="P:double-strand break repair via homologous recombination"/>
    <property type="evidence" value="ECO:0007669"/>
    <property type="project" value="TreeGrafter"/>
</dbReference>
<protein>
    <submittedName>
        <fullName evidence="7">P-loop containing nucleoside triphosphate hydrolase protein</fullName>
    </submittedName>
</protein>
<dbReference type="RefSeq" id="XP_007767736.1">
    <property type="nucleotide sequence ID" value="XM_007769546.1"/>
</dbReference>
<dbReference type="Gene3D" id="3.40.50.300">
    <property type="entry name" value="P-loop containing nucleotide triphosphate hydrolases"/>
    <property type="match status" value="1"/>
</dbReference>
<accession>A0A5M3MT84</accession>
<dbReference type="GO" id="GO:0043138">
    <property type="term" value="F:3'-5' DNA helicase activity"/>
    <property type="evidence" value="ECO:0007669"/>
    <property type="project" value="TreeGrafter"/>
</dbReference>
<evidence type="ECO:0000313" key="7">
    <source>
        <dbReference type="EMBL" id="EIW81865.1"/>
    </source>
</evidence>
<dbReference type="GO" id="GO:0005634">
    <property type="term" value="C:nucleus"/>
    <property type="evidence" value="ECO:0007669"/>
    <property type="project" value="TreeGrafter"/>
</dbReference>
<comment type="similarity">
    <text evidence="1">Belongs to the helicase family. RecQ subfamily.</text>
</comment>
<organism evidence="7 8">
    <name type="scientific">Coniophora puteana (strain RWD-64-598)</name>
    <name type="common">Brown rot fungus</name>
    <dbReference type="NCBI Taxonomy" id="741705"/>
    <lineage>
        <taxon>Eukaryota</taxon>
        <taxon>Fungi</taxon>
        <taxon>Dikarya</taxon>
        <taxon>Basidiomycota</taxon>
        <taxon>Agaricomycotina</taxon>
        <taxon>Agaricomycetes</taxon>
        <taxon>Agaricomycetidae</taxon>
        <taxon>Boletales</taxon>
        <taxon>Coniophorineae</taxon>
        <taxon>Coniophoraceae</taxon>
        <taxon>Coniophora</taxon>
    </lineage>
</organism>
<dbReference type="PROSITE" id="PS51192">
    <property type="entry name" value="HELICASE_ATP_BIND_1"/>
    <property type="match status" value="1"/>
</dbReference>
<feature type="compositionally biased region" description="Basic and acidic residues" evidence="5">
    <location>
        <begin position="7"/>
        <end position="16"/>
    </location>
</feature>
<feature type="domain" description="Helicase ATP-binding" evidence="6">
    <location>
        <begin position="54"/>
        <end position="191"/>
    </location>
</feature>
<dbReference type="GeneID" id="19211324"/>
<name>A0A5M3MT84_CONPW</name>
<comment type="caution">
    <text evidence="7">The sequence shown here is derived from an EMBL/GenBank/DDBJ whole genome shotgun (WGS) entry which is preliminary data.</text>
</comment>
<evidence type="ECO:0000256" key="3">
    <source>
        <dbReference type="ARBA" id="ARBA00023235"/>
    </source>
</evidence>
<dbReference type="PANTHER" id="PTHR13710:SF153">
    <property type="entry name" value="RECQ-LIKE DNA HELICASE BLM"/>
    <property type="match status" value="1"/>
</dbReference>
<evidence type="ECO:0000256" key="4">
    <source>
        <dbReference type="ARBA" id="ARBA00023242"/>
    </source>
</evidence>
<evidence type="ECO:0000256" key="5">
    <source>
        <dbReference type="SAM" id="MobiDB-lite"/>
    </source>
</evidence>
<dbReference type="SMART" id="SM00487">
    <property type="entry name" value="DEXDc"/>
    <property type="match status" value="1"/>
</dbReference>
<dbReference type="Proteomes" id="UP000053558">
    <property type="component" value="Unassembled WGS sequence"/>
</dbReference>
<gene>
    <name evidence="7" type="ORF">CONPUDRAFT_89435</name>
</gene>
<evidence type="ECO:0000256" key="1">
    <source>
        <dbReference type="ARBA" id="ARBA00005446"/>
    </source>
</evidence>
<feature type="compositionally biased region" description="Polar residues" evidence="5">
    <location>
        <begin position="18"/>
        <end position="27"/>
    </location>
</feature>
<dbReference type="PANTHER" id="PTHR13710">
    <property type="entry name" value="DNA HELICASE RECQ FAMILY MEMBER"/>
    <property type="match status" value="1"/>
</dbReference>
<dbReference type="GO" id="GO:0003677">
    <property type="term" value="F:DNA binding"/>
    <property type="evidence" value="ECO:0007669"/>
    <property type="project" value="UniProtKB-KW"/>
</dbReference>
<dbReference type="GO" id="GO:0016787">
    <property type="term" value="F:hydrolase activity"/>
    <property type="evidence" value="ECO:0007669"/>
    <property type="project" value="UniProtKB-KW"/>
</dbReference>
<dbReference type="OMA" id="IMLDECK"/>
<keyword evidence="4" id="KW-0539">Nucleus</keyword>
<keyword evidence="3" id="KW-0413">Isomerase</keyword>
<dbReference type="AlphaFoldDB" id="A0A5M3MT84"/>
<evidence type="ECO:0000256" key="2">
    <source>
        <dbReference type="ARBA" id="ARBA00023125"/>
    </source>
</evidence>
<proteinExistence type="inferred from homology"/>
<keyword evidence="8" id="KW-1185">Reference proteome</keyword>
<keyword evidence="2" id="KW-0238">DNA-binding</keyword>
<dbReference type="EMBL" id="JH711577">
    <property type="protein sequence ID" value="EIW81865.1"/>
    <property type="molecule type" value="Genomic_DNA"/>
</dbReference>
<dbReference type="SUPFAM" id="SSF52540">
    <property type="entry name" value="P-loop containing nucleoside triphosphate hydrolases"/>
    <property type="match status" value="1"/>
</dbReference>
<keyword evidence="7" id="KW-0378">Hydrolase</keyword>
<dbReference type="InterPro" id="IPR011545">
    <property type="entry name" value="DEAD/DEAH_box_helicase_dom"/>
</dbReference>
<dbReference type="OrthoDB" id="2499463at2759"/>
<dbReference type="InterPro" id="IPR014001">
    <property type="entry name" value="Helicase_ATP-bd"/>
</dbReference>
<dbReference type="GO" id="GO:0005737">
    <property type="term" value="C:cytoplasm"/>
    <property type="evidence" value="ECO:0007669"/>
    <property type="project" value="TreeGrafter"/>
</dbReference>